<evidence type="ECO:0000313" key="6">
    <source>
        <dbReference type="Proteomes" id="UP000242444"/>
    </source>
</evidence>
<evidence type="ECO:0000259" key="4">
    <source>
        <dbReference type="Pfam" id="PF23359"/>
    </source>
</evidence>
<evidence type="ECO:0000256" key="1">
    <source>
        <dbReference type="ARBA" id="ARBA00023125"/>
    </source>
</evidence>
<dbReference type="RefSeq" id="WP_094864122.1">
    <property type="nucleotide sequence ID" value="NZ_NKYE01000011.1"/>
</dbReference>
<dbReference type="InterPro" id="IPR042261">
    <property type="entry name" value="Lsr2-like_dimerization"/>
</dbReference>
<dbReference type="InterPro" id="IPR024412">
    <property type="entry name" value="Lsr2_dim_dom"/>
</dbReference>
<name>A0A263D0U4_9PSEU</name>
<comment type="caution">
    <text evidence="5">The sequence shown here is derived from an EMBL/GenBank/DDBJ whole genome shotgun (WGS) entry which is preliminary data.</text>
</comment>
<dbReference type="InterPro" id="IPR055370">
    <property type="entry name" value="Lsr2_DNA-bd"/>
</dbReference>
<feature type="domain" description="Lsr2 DNA-binding" evidence="4">
    <location>
        <begin position="81"/>
        <end position="115"/>
    </location>
</feature>
<evidence type="ECO:0000313" key="5">
    <source>
        <dbReference type="EMBL" id="OZM71839.1"/>
    </source>
</evidence>
<evidence type="ECO:0000256" key="2">
    <source>
        <dbReference type="SAM" id="MobiDB-lite"/>
    </source>
</evidence>
<dbReference type="EMBL" id="NKYE01000011">
    <property type="protein sequence ID" value="OZM71839.1"/>
    <property type="molecule type" value="Genomic_DNA"/>
</dbReference>
<sequence length="117" mass="13159">MAQKIETHWLDDLDGSDADETVSFELDGITYEIDLSAENADELRDALARYVEYGRRIGGRKRKATRAASPAATPELTQAESRQLNKKIRAWAIDNGYEISERGRIPADVIDDYEANN</sequence>
<feature type="domain" description="Lsr2 dimerization" evidence="3">
    <location>
        <begin position="1"/>
        <end position="58"/>
    </location>
</feature>
<dbReference type="GO" id="GO:0003677">
    <property type="term" value="F:DNA binding"/>
    <property type="evidence" value="ECO:0007669"/>
    <property type="project" value="UniProtKB-KW"/>
</dbReference>
<dbReference type="GO" id="GO:0016746">
    <property type="term" value="F:acyltransferase activity"/>
    <property type="evidence" value="ECO:0007669"/>
    <property type="project" value="InterPro"/>
</dbReference>
<protein>
    <submittedName>
        <fullName evidence="5">Nucleoid-associated protein Lsr2</fullName>
    </submittedName>
</protein>
<dbReference type="Gene3D" id="3.30.60.230">
    <property type="entry name" value="Lsr2, dimerization domain"/>
    <property type="match status" value="1"/>
</dbReference>
<dbReference type="InParanoid" id="A0A263D0U4"/>
<keyword evidence="1" id="KW-0238">DNA-binding</keyword>
<reference evidence="5 6" key="1">
    <citation type="submission" date="2017-07" db="EMBL/GenBank/DDBJ databases">
        <title>Amycolatopsis antarcticus sp. nov., isolated from the surface of an Antarcticus brown macroalga.</title>
        <authorList>
            <person name="Wang J."/>
            <person name="Leiva S."/>
            <person name="Huang J."/>
            <person name="Huang Y."/>
        </authorList>
    </citation>
    <scope>NUCLEOTIDE SEQUENCE [LARGE SCALE GENOMIC DNA]</scope>
    <source>
        <strain evidence="5 6">AU-G6</strain>
    </source>
</reference>
<dbReference type="Proteomes" id="UP000242444">
    <property type="component" value="Unassembled WGS sequence"/>
</dbReference>
<dbReference type="Gene3D" id="4.10.320.10">
    <property type="entry name" value="E3-binding domain"/>
    <property type="match status" value="1"/>
</dbReference>
<feature type="region of interest" description="Disordered" evidence="2">
    <location>
        <begin position="60"/>
        <end position="81"/>
    </location>
</feature>
<dbReference type="Pfam" id="PF11774">
    <property type="entry name" value="Lsr2"/>
    <property type="match status" value="1"/>
</dbReference>
<organism evidence="5 6">
    <name type="scientific">Amycolatopsis antarctica</name>
    <dbReference type="NCBI Taxonomy" id="1854586"/>
    <lineage>
        <taxon>Bacteria</taxon>
        <taxon>Bacillati</taxon>
        <taxon>Actinomycetota</taxon>
        <taxon>Actinomycetes</taxon>
        <taxon>Pseudonocardiales</taxon>
        <taxon>Pseudonocardiaceae</taxon>
        <taxon>Amycolatopsis</taxon>
    </lineage>
</organism>
<accession>A0A263D0U4</accession>
<dbReference type="InterPro" id="IPR036625">
    <property type="entry name" value="E3-bd_dom_sf"/>
</dbReference>
<proteinExistence type="predicted"/>
<dbReference type="AlphaFoldDB" id="A0A263D0U4"/>
<evidence type="ECO:0000259" key="3">
    <source>
        <dbReference type="Pfam" id="PF11774"/>
    </source>
</evidence>
<dbReference type="Pfam" id="PF23359">
    <property type="entry name" value="Lsr2_DNA-bd"/>
    <property type="match status" value="1"/>
</dbReference>
<dbReference type="OrthoDB" id="4113332at2"/>
<gene>
    <name evidence="5" type="ORF">CFN78_18625</name>
</gene>
<keyword evidence="6" id="KW-1185">Reference proteome</keyword>